<keyword evidence="3 6" id="KW-0732">Signal</keyword>
<evidence type="ECO:0000259" key="7">
    <source>
        <dbReference type="Pfam" id="PF00263"/>
    </source>
</evidence>
<dbReference type="EMBL" id="FTNU01000025">
    <property type="protein sequence ID" value="SIS08853.1"/>
    <property type="molecule type" value="Genomic_DNA"/>
</dbReference>
<dbReference type="Gene3D" id="3.55.50.30">
    <property type="match status" value="1"/>
</dbReference>
<keyword evidence="11" id="KW-1185">Reference proteome</keyword>
<feature type="domain" description="GspD-like N0" evidence="8">
    <location>
        <begin position="26"/>
        <end position="94"/>
    </location>
</feature>
<proteinExistence type="inferred from homology"/>
<organism evidence="10 11">
    <name type="scientific">Moraxella cuniculi DSM 21768</name>
    <dbReference type="NCBI Taxonomy" id="1122245"/>
    <lineage>
        <taxon>Bacteria</taxon>
        <taxon>Pseudomonadati</taxon>
        <taxon>Pseudomonadota</taxon>
        <taxon>Gammaproteobacteria</taxon>
        <taxon>Moraxellales</taxon>
        <taxon>Moraxellaceae</taxon>
        <taxon>Moraxella</taxon>
    </lineage>
</organism>
<feature type="chain" id="PRO_5015068100" evidence="6">
    <location>
        <begin position="20"/>
        <end position="429"/>
    </location>
</feature>
<sequence length="429" mass="46850">MKALFLSLMLILFPACSVANSWVVEVEKVDLKSFTKEISKIVNKNFVVDDRVSDTLISLNIRQAVSVDALFDYYISALRLHNISVIKDGDLYRVSKDIGNVGYYKLKHAKADNVAQIINSLSMDNIVAVADLSSNAVLIRSDNIDQSLSLGYLINNLDVNKKQVLIQAVIIELSDHDISKLGVQWALGSQNGYGVVNFNPAISLTNLLSGNKTLSAIGGLLGFKKQTDEKFYGAVLQALEQTTTANLLSMPSVLALDNEQASILVGQNVPVITGNQLDRNGEPFQTISRIDVGISLKVTPMIVDNGIKLQVYQEVSNVVNATNNGIITNKSVIDTSILASNGEVIVLGGLMRDESTKDIQAIPKVSKIPVLGRAFKADSNTVKKSNLVIFLQPIIIDTVKEQSHKTDFIYKLSLDEFNNIRTVLLSTVN</sequence>
<dbReference type="InterPro" id="IPR004846">
    <property type="entry name" value="T2SS/T3SS_dom"/>
</dbReference>
<comment type="similarity">
    <text evidence="5">Belongs to the bacterial secretin family.</text>
</comment>
<dbReference type="GO" id="GO:0016020">
    <property type="term" value="C:membrane"/>
    <property type="evidence" value="ECO:0007669"/>
    <property type="project" value="UniProtKB-SubCell"/>
</dbReference>
<dbReference type="InterPro" id="IPR038591">
    <property type="entry name" value="NolW-like_sf"/>
</dbReference>
<reference evidence="11" key="1">
    <citation type="submission" date="2017-01" db="EMBL/GenBank/DDBJ databases">
        <authorList>
            <person name="Varghese N."/>
            <person name="Submissions S."/>
        </authorList>
    </citation>
    <scope>NUCLEOTIDE SEQUENCE [LARGE SCALE GENOMIC DNA]</scope>
    <source>
        <strain evidence="11">DSM 21768</strain>
    </source>
</reference>
<dbReference type="STRING" id="34061.B0189_10000"/>
<gene>
    <name evidence="10" type="ORF">SAMN02745664_12517</name>
    <name evidence="9" type="ORF">SAMN02745664_1257</name>
</gene>
<dbReference type="RefSeq" id="WP_076556189.1">
    <property type="nucleotide sequence ID" value="NZ_FTNU01000025.1"/>
</dbReference>
<dbReference type="PRINTS" id="PR00811">
    <property type="entry name" value="BCTERIALGSPD"/>
</dbReference>
<dbReference type="Pfam" id="PF00263">
    <property type="entry name" value="Secretin"/>
    <property type="match status" value="1"/>
</dbReference>
<dbReference type="GO" id="GO:0015627">
    <property type="term" value="C:type II protein secretion system complex"/>
    <property type="evidence" value="ECO:0007669"/>
    <property type="project" value="TreeGrafter"/>
</dbReference>
<comment type="subcellular location">
    <subcellularLocation>
        <location evidence="1">Membrane</location>
    </subcellularLocation>
</comment>
<evidence type="ECO:0000256" key="1">
    <source>
        <dbReference type="ARBA" id="ARBA00004370"/>
    </source>
</evidence>
<dbReference type="Pfam" id="PF21305">
    <property type="entry name" value="type_II_gspD_N0"/>
    <property type="match status" value="1"/>
</dbReference>
<dbReference type="Gene3D" id="3.30.1370.120">
    <property type="match status" value="1"/>
</dbReference>
<dbReference type="PANTHER" id="PTHR30332:SF24">
    <property type="entry name" value="SECRETIN GSPD-RELATED"/>
    <property type="match status" value="1"/>
</dbReference>
<dbReference type="PRINTS" id="PR01032">
    <property type="entry name" value="PHAGEIV"/>
</dbReference>
<keyword evidence="2" id="KW-0812">Transmembrane</keyword>
<dbReference type="InterPro" id="IPR001775">
    <property type="entry name" value="GspD/PilQ"/>
</dbReference>
<feature type="signal peptide" evidence="6">
    <location>
        <begin position="1"/>
        <end position="19"/>
    </location>
</feature>
<dbReference type="GO" id="GO:0009306">
    <property type="term" value="P:protein secretion"/>
    <property type="evidence" value="ECO:0007669"/>
    <property type="project" value="InterPro"/>
</dbReference>
<dbReference type="AlphaFoldDB" id="A0A1N7G8G5"/>
<protein>
    <submittedName>
        <fullName evidence="10">Type II and III secretion system protein</fullName>
    </submittedName>
</protein>
<evidence type="ECO:0000256" key="3">
    <source>
        <dbReference type="ARBA" id="ARBA00022729"/>
    </source>
</evidence>
<evidence type="ECO:0000313" key="11">
    <source>
        <dbReference type="Proteomes" id="UP000187495"/>
    </source>
</evidence>
<evidence type="ECO:0000256" key="6">
    <source>
        <dbReference type="SAM" id="SignalP"/>
    </source>
</evidence>
<feature type="domain" description="Type II/III secretion system secretin-like" evidence="7">
    <location>
        <begin position="238"/>
        <end position="397"/>
    </location>
</feature>
<evidence type="ECO:0000256" key="5">
    <source>
        <dbReference type="RuleBase" id="RU004003"/>
    </source>
</evidence>
<accession>A0A1N7G8G5</accession>
<dbReference type="PANTHER" id="PTHR30332">
    <property type="entry name" value="PROBABLE GENERAL SECRETION PATHWAY PROTEIN D"/>
    <property type="match status" value="1"/>
</dbReference>
<evidence type="ECO:0000256" key="4">
    <source>
        <dbReference type="ARBA" id="ARBA00023136"/>
    </source>
</evidence>
<dbReference type="Proteomes" id="UP000187495">
    <property type="component" value="Unassembled WGS sequence"/>
</dbReference>
<name>A0A1N7G8G5_9GAMM</name>
<dbReference type="InterPro" id="IPR050810">
    <property type="entry name" value="Bact_Secretion_Sys_Channel"/>
</dbReference>
<evidence type="ECO:0000256" key="2">
    <source>
        <dbReference type="ARBA" id="ARBA00022692"/>
    </source>
</evidence>
<keyword evidence="4" id="KW-0472">Membrane</keyword>
<reference evidence="10" key="2">
    <citation type="submission" date="2017-01" db="EMBL/GenBank/DDBJ databases">
        <authorList>
            <person name="Mah S.A."/>
            <person name="Swanson W.J."/>
            <person name="Moy G.W."/>
            <person name="Vacquier V.D."/>
        </authorList>
    </citation>
    <scope>NUCLEOTIDE SEQUENCE [LARGE SCALE GENOMIC DNA]</scope>
    <source>
        <strain evidence="10">DSM 21768</strain>
    </source>
</reference>
<evidence type="ECO:0000259" key="8">
    <source>
        <dbReference type="Pfam" id="PF21305"/>
    </source>
</evidence>
<evidence type="ECO:0000313" key="9">
    <source>
        <dbReference type="EMBL" id="SIS08771.1"/>
    </source>
</evidence>
<dbReference type="EMBL" id="FTNU01000025">
    <property type="protein sequence ID" value="SIS08771.1"/>
    <property type="molecule type" value="Genomic_DNA"/>
</dbReference>
<evidence type="ECO:0000313" key="10">
    <source>
        <dbReference type="EMBL" id="SIS08853.1"/>
    </source>
</evidence>
<dbReference type="InterPro" id="IPR049371">
    <property type="entry name" value="GspD-like_N0"/>
</dbReference>